<evidence type="ECO:0000259" key="3">
    <source>
        <dbReference type="PROSITE" id="PS50158"/>
    </source>
</evidence>
<dbReference type="InterPro" id="IPR001995">
    <property type="entry name" value="Peptidase_A2_cat"/>
</dbReference>
<dbReference type="SMART" id="SM00343">
    <property type="entry name" value="ZnF_C2HC"/>
    <property type="match status" value="2"/>
</dbReference>
<dbReference type="Pfam" id="PF00098">
    <property type="entry name" value="zf-CCHC"/>
    <property type="match status" value="2"/>
</dbReference>
<dbReference type="PANTHER" id="PTHR33223">
    <property type="entry name" value="CCHC-TYPE DOMAIN-CONTAINING PROTEIN"/>
    <property type="match status" value="1"/>
</dbReference>
<evidence type="ECO:0000313" key="6">
    <source>
        <dbReference type="Proteomes" id="UP001160148"/>
    </source>
</evidence>
<feature type="domain" description="CCHC-type" evidence="3">
    <location>
        <begin position="189"/>
        <end position="205"/>
    </location>
</feature>
<keyword evidence="2" id="KW-0479">Metal-binding</keyword>
<keyword evidence="2" id="KW-0862">Zinc</keyword>
<dbReference type="InterPro" id="IPR001969">
    <property type="entry name" value="Aspartic_peptidase_AS"/>
</dbReference>
<feature type="domain" description="Peptidase A2" evidence="4">
    <location>
        <begin position="311"/>
        <end position="345"/>
    </location>
</feature>
<dbReference type="GO" id="GO:0008270">
    <property type="term" value="F:zinc ion binding"/>
    <property type="evidence" value="ECO:0007669"/>
    <property type="project" value="UniProtKB-KW"/>
</dbReference>
<dbReference type="Pfam" id="PF00077">
    <property type="entry name" value="RVP"/>
    <property type="match status" value="1"/>
</dbReference>
<name>A0AAV0Y0C7_9HEMI</name>
<dbReference type="Proteomes" id="UP001160148">
    <property type="component" value="Unassembled WGS sequence"/>
</dbReference>
<dbReference type="Gene3D" id="4.10.60.10">
    <property type="entry name" value="Zinc finger, CCHC-type"/>
    <property type="match status" value="2"/>
</dbReference>
<dbReference type="AlphaFoldDB" id="A0AAV0Y0C7"/>
<dbReference type="Gene3D" id="2.40.70.10">
    <property type="entry name" value="Acid Proteases"/>
    <property type="match status" value="1"/>
</dbReference>
<dbReference type="SUPFAM" id="SSF57756">
    <property type="entry name" value="Retrovirus zinc finger-like domains"/>
    <property type="match status" value="1"/>
</dbReference>
<comment type="caution">
    <text evidence="5">The sequence shown here is derived from an EMBL/GenBank/DDBJ whole genome shotgun (WGS) entry which is preliminary data.</text>
</comment>
<proteinExistence type="predicted"/>
<dbReference type="GO" id="GO:0003676">
    <property type="term" value="F:nucleic acid binding"/>
    <property type="evidence" value="ECO:0007669"/>
    <property type="project" value="InterPro"/>
</dbReference>
<dbReference type="InterPro" id="IPR001878">
    <property type="entry name" value="Znf_CCHC"/>
</dbReference>
<dbReference type="EMBL" id="CARXXK010001128">
    <property type="protein sequence ID" value="CAI6373786.1"/>
    <property type="molecule type" value="Genomic_DNA"/>
</dbReference>
<keyword evidence="1" id="KW-0378">Hydrolase</keyword>
<dbReference type="SUPFAM" id="SSF50630">
    <property type="entry name" value="Acid proteases"/>
    <property type="match status" value="1"/>
</dbReference>
<dbReference type="GO" id="GO:0006508">
    <property type="term" value="P:proteolysis"/>
    <property type="evidence" value="ECO:0007669"/>
    <property type="project" value="InterPro"/>
</dbReference>
<evidence type="ECO:0000256" key="2">
    <source>
        <dbReference type="PROSITE-ProRule" id="PRU00047"/>
    </source>
</evidence>
<dbReference type="InterPro" id="IPR018061">
    <property type="entry name" value="Retropepsins"/>
</dbReference>
<sequence length="507" mass="57393">MLPEFSGLPTQDLNLFEKKCEFVFKHIDETIVNDVLEALLCNLSGKALCITQHKVITNYKDLITILRANFGNNFSGTYLSKQLNSITQNKYEKIQDYAARVELALYRLLSEMTKDKTDAESITITKVWTSQAQNIFIDGLDFQIRTVLRAMKLDSLEEMIKAALEEEQALGNLKPKFEKTNMTTFSKPKCFNCEGYGHLSKDCRKPRKSTSNALGNTSTFIKKEYSTSSSTMLCNYCKKPGHIVKDCRKLKYNNEKKSKSGEGSSTSTDIKTIGDLKNNQVLMCKNRGKQIIELVKNQVKVHSQSFKSNENTFLIDTGADLNLIKISAVNNNVPIELKTSKLKGIHETPIITLGIIKINLRINDNSYFDTIFHVVDDKFPIVVSGILGTPFFINNDVTLNLKKGEMIINVEQNKENVICIPPRSNNVVPIKFYDDKLNNNDIIIDRKNISDTLWLGTTLSTCTDRTIYANVINISENSVNLQVAQLANMNWELYTNSSEMKKQESAY</sequence>
<protein>
    <submittedName>
        <fullName evidence="5">Uncharacterized protein</fullName>
    </submittedName>
</protein>
<keyword evidence="2" id="KW-0863">Zinc-finger</keyword>
<dbReference type="InterPro" id="IPR021109">
    <property type="entry name" value="Peptidase_aspartic_dom_sf"/>
</dbReference>
<keyword evidence="6" id="KW-1185">Reference proteome</keyword>
<evidence type="ECO:0000313" key="5">
    <source>
        <dbReference type="EMBL" id="CAI6373786.1"/>
    </source>
</evidence>
<dbReference type="PROSITE" id="PS00141">
    <property type="entry name" value="ASP_PROTEASE"/>
    <property type="match status" value="1"/>
</dbReference>
<organism evidence="5 6">
    <name type="scientific">Macrosiphum euphorbiae</name>
    <name type="common">potato aphid</name>
    <dbReference type="NCBI Taxonomy" id="13131"/>
    <lineage>
        <taxon>Eukaryota</taxon>
        <taxon>Metazoa</taxon>
        <taxon>Ecdysozoa</taxon>
        <taxon>Arthropoda</taxon>
        <taxon>Hexapoda</taxon>
        <taxon>Insecta</taxon>
        <taxon>Pterygota</taxon>
        <taxon>Neoptera</taxon>
        <taxon>Paraneoptera</taxon>
        <taxon>Hemiptera</taxon>
        <taxon>Sternorrhyncha</taxon>
        <taxon>Aphidomorpha</taxon>
        <taxon>Aphidoidea</taxon>
        <taxon>Aphididae</taxon>
        <taxon>Macrosiphini</taxon>
        <taxon>Macrosiphum</taxon>
    </lineage>
</organism>
<dbReference type="CDD" id="cd00303">
    <property type="entry name" value="retropepsin_like"/>
    <property type="match status" value="1"/>
</dbReference>
<dbReference type="GO" id="GO:0004190">
    <property type="term" value="F:aspartic-type endopeptidase activity"/>
    <property type="evidence" value="ECO:0007669"/>
    <property type="project" value="InterPro"/>
</dbReference>
<dbReference type="InterPro" id="IPR036875">
    <property type="entry name" value="Znf_CCHC_sf"/>
</dbReference>
<gene>
    <name evidence="5" type="ORF">MEUPH1_LOCUS27488</name>
</gene>
<dbReference type="PROSITE" id="PS50175">
    <property type="entry name" value="ASP_PROT_RETROV"/>
    <property type="match status" value="1"/>
</dbReference>
<dbReference type="PANTHER" id="PTHR33223:SF6">
    <property type="entry name" value="CCHC-TYPE DOMAIN-CONTAINING PROTEIN"/>
    <property type="match status" value="1"/>
</dbReference>
<feature type="domain" description="CCHC-type" evidence="3">
    <location>
        <begin position="234"/>
        <end position="249"/>
    </location>
</feature>
<dbReference type="PROSITE" id="PS50158">
    <property type="entry name" value="ZF_CCHC"/>
    <property type="match status" value="2"/>
</dbReference>
<evidence type="ECO:0000256" key="1">
    <source>
        <dbReference type="ARBA" id="ARBA00022801"/>
    </source>
</evidence>
<reference evidence="5 6" key="1">
    <citation type="submission" date="2023-01" db="EMBL/GenBank/DDBJ databases">
        <authorList>
            <person name="Whitehead M."/>
        </authorList>
    </citation>
    <scope>NUCLEOTIDE SEQUENCE [LARGE SCALE GENOMIC DNA]</scope>
</reference>
<accession>A0AAV0Y0C7</accession>
<evidence type="ECO:0000259" key="4">
    <source>
        <dbReference type="PROSITE" id="PS50175"/>
    </source>
</evidence>